<sequence length="116" mass="12805">VPDIPGVEVSANSDMPPATIGDDTMEDVDVDSGAETNKEQGIIFVCGHLSTFVELELAFEASIVNLSIFDNGIRIEEQSKDTNRQNGTKQTEEIKKDKLGDHQEHLVNHRVARWTA</sequence>
<comment type="caution">
    <text evidence="2">The sequence shown here is derived from an EMBL/GenBank/DDBJ whole genome shotgun (WGS) entry which is preliminary data.</text>
</comment>
<feature type="compositionally biased region" description="Basic and acidic residues" evidence="1">
    <location>
        <begin position="90"/>
        <end position="102"/>
    </location>
</feature>
<evidence type="ECO:0000313" key="2">
    <source>
        <dbReference type="EMBL" id="KAG5609715.1"/>
    </source>
</evidence>
<dbReference type="Proteomes" id="UP000824120">
    <property type="component" value="Chromosome 4"/>
</dbReference>
<evidence type="ECO:0000313" key="3">
    <source>
        <dbReference type="Proteomes" id="UP000824120"/>
    </source>
</evidence>
<dbReference type="EMBL" id="JACXVP010000004">
    <property type="protein sequence ID" value="KAG5609715.1"/>
    <property type="molecule type" value="Genomic_DNA"/>
</dbReference>
<gene>
    <name evidence="2" type="ORF">H5410_020996</name>
</gene>
<feature type="region of interest" description="Disordered" evidence="1">
    <location>
        <begin position="1"/>
        <end position="29"/>
    </location>
</feature>
<protein>
    <submittedName>
        <fullName evidence="2">Uncharacterized protein</fullName>
    </submittedName>
</protein>
<proteinExistence type="predicted"/>
<evidence type="ECO:0000256" key="1">
    <source>
        <dbReference type="SAM" id="MobiDB-lite"/>
    </source>
</evidence>
<dbReference type="AlphaFoldDB" id="A0A9J5Z9N5"/>
<feature type="non-terminal residue" evidence="2">
    <location>
        <position position="1"/>
    </location>
</feature>
<organism evidence="2 3">
    <name type="scientific">Solanum commersonii</name>
    <name type="common">Commerson's wild potato</name>
    <name type="synonym">Commerson's nightshade</name>
    <dbReference type="NCBI Taxonomy" id="4109"/>
    <lineage>
        <taxon>Eukaryota</taxon>
        <taxon>Viridiplantae</taxon>
        <taxon>Streptophyta</taxon>
        <taxon>Embryophyta</taxon>
        <taxon>Tracheophyta</taxon>
        <taxon>Spermatophyta</taxon>
        <taxon>Magnoliopsida</taxon>
        <taxon>eudicotyledons</taxon>
        <taxon>Gunneridae</taxon>
        <taxon>Pentapetalae</taxon>
        <taxon>asterids</taxon>
        <taxon>lamiids</taxon>
        <taxon>Solanales</taxon>
        <taxon>Solanaceae</taxon>
        <taxon>Solanoideae</taxon>
        <taxon>Solaneae</taxon>
        <taxon>Solanum</taxon>
    </lineage>
</organism>
<name>A0A9J5Z9N5_SOLCO</name>
<keyword evidence="3" id="KW-1185">Reference proteome</keyword>
<reference evidence="2 3" key="1">
    <citation type="submission" date="2020-09" db="EMBL/GenBank/DDBJ databases">
        <title>De no assembly of potato wild relative species, Solanum commersonii.</title>
        <authorList>
            <person name="Cho K."/>
        </authorList>
    </citation>
    <scope>NUCLEOTIDE SEQUENCE [LARGE SCALE GENOMIC DNA]</scope>
    <source>
        <strain evidence="2">LZ3.2</strain>
        <tissue evidence="2">Leaf</tissue>
    </source>
</reference>
<accession>A0A9J5Z9N5</accession>
<feature type="region of interest" description="Disordered" evidence="1">
    <location>
        <begin position="77"/>
        <end position="102"/>
    </location>
</feature>